<gene>
    <name evidence="2" type="ORF">L2737_15445</name>
</gene>
<comment type="caution">
    <text evidence="2">The sequence shown here is derived from an EMBL/GenBank/DDBJ whole genome shotgun (WGS) entry which is preliminary data.</text>
</comment>
<feature type="signal peptide" evidence="1">
    <location>
        <begin position="1"/>
        <end position="28"/>
    </location>
</feature>
<evidence type="ECO:0000313" key="3">
    <source>
        <dbReference type="Proteomes" id="UP001202134"/>
    </source>
</evidence>
<dbReference type="RefSeq" id="WP_229371293.1">
    <property type="nucleotide sequence ID" value="NZ_JAKIKU010000008.1"/>
</dbReference>
<dbReference type="Proteomes" id="UP001202134">
    <property type="component" value="Unassembled WGS sequence"/>
</dbReference>
<feature type="chain" id="PRO_5047292988" evidence="1">
    <location>
        <begin position="29"/>
        <end position="96"/>
    </location>
</feature>
<reference evidence="2 3" key="1">
    <citation type="submission" date="2022-01" db="EMBL/GenBank/DDBJ databases">
        <title>Whole genome-based taxonomy of the Shewanellaceae.</title>
        <authorList>
            <person name="Martin-Rodriguez A.J."/>
        </authorList>
    </citation>
    <scope>NUCLEOTIDE SEQUENCE [LARGE SCALE GENOMIC DNA]</scope>
    <source>
        <strain evidence="2 3">DSM 24955</strain>
    </source>
</reference>
<protein>
    <submittedName>
        <fullName evidence="2">ABC-type zinc uptake system zinc chaperone</fullName>
    </submittedName>
</protein>
<sequence>MHRFRPIKRSVVVWLSAMLVLLSFAASAHNVIHDHDSLSTSCTLCVHQHQFNAALPSTELSIAIVRQHFETVTYNCRTYSSVHQSLYHSRAPPFFS</sequence>
<accession>A0ABT0KS69</accession>
<dbReference type="EMBL" id="JAKIKU010000008">
    <property type="protein sequence ID" value="MCL1046707.1"/>
    <property type="molecule type" value="Genomic_DNA"/>
</dbReference>
<name>A0ABT0KS69_9GAMM</name>
<evidence type="ECO:0000313" key="2">
    <source>
        <dbReference type="EMBL" id="MCL1046707.1"/>
    </source>
</evidence>
<organism evidence="2 3">
    <name type="scientific">Shewanella electrodiphila</name>
    <dbReference type="NCBI Taxonomy" id="934143"/>
    <lineage>
        <taxon>Bacteria</taxon>
        <taxon>Pseudomonadati</taxon>
        <taxon>Pseudomonadota</taxon>
        <taxon>Gammaproteobacteria</taxon>
        <taxon>Alteromonadales</taxon>
        <taxon>Shewanellaceae</taxon>
        <taxon>Shewanella</taxon>
    </lineage>
</organism>
<proteinExistence type="predicted"/>
<keyword evidence="1" id="KW-0732">Signal</keyword>
<evidence type="ECO:0000256" key="1">
    <source>
        <dbReference type="SAM" id="SignalP"/>
    </source>
</evidence>
<keyword evidence="3" id="KW-1185">Reference proteome</keyword>